<name>A0AAE0JUU4_9PEZI</name>
<dbReference type="EMBL" id="JAULSN010000010">
    <property type="protein sequence ID" value="KAK3361917.1"/>
    <property type="molecule type" value="Genomic_DNA"/>
</dbReference>
<dbReference type="GO" id="GO:0005506">
    <property type="term" value="F:iron ion binding"/>
    <property type="evidence" value="ECO:0007669"/>
    <property type="project" value="InterPro"/>
</dbReference>
<evidence type="ECO:0000256" key="4">
    <source>
        <dbReference type="ARBA" id="ARBA00023136"/>
    </source>
</evidence>
<dbReference type="Proteomes" id="UP001287356">
    <property type="component" value="Unassembled WGS sequence"/>
</dbReference>
<feature type="domain" description="Fatty acid hydroxylase" evidence="5">
    <location>
        <begin position="129"/>
        <end position="251"/>
    </location>
</feature>
<dbReference type="InterPro" id="IPR050307">
    <property type="entry name" value="Sterol_Desaturase_Related"/>
</dbReference>
<reference evidence="6" key="2">
    <citation type="submission" date="2023-06" db="EMBL/GenBank/DDBJ databases">
        <authorList>
            <consortium name="Lawrence Berkeley National Laboratory"/>
            <person name="Haridas S."/>
            <person name="Hensen N."/>
            <person name="Bonometti L."/>
            <person name="Westerberg I."/>
            <person name="Brannstrom I.O."/>
            <person name="Guillou S."/>
            <person name="Cros-Aarteil S."/>
            <person name="Calhoun S."/>
            <person name="Kuo A."/>
            <person name="Mondo S."/>
            <person name="Pangilinan J."/>
            <person name="Riley R."/>
            <person name="Labutti K."/>
            <person name="Andreopoulos B."/>
            <person name="Lipzen A."/>
            <person name="Chen C."/>
            <person name="Yanf M."/>
            <person name="Daum C."/>
            <person name="Ng V."/>
            <person name="Clum A."/>
            <person name="Steindorff A."/>
            <person name="Ohm R."/>
            <person name="Martin F."/>
            <person name="Silar P."/>
            <person name="Natvig D."/>
            <person name="Lalanne C."/>
            <person name="Gautier V."/>
            <person name="Ament-Velasquez S.L."/>
            <person name="Kruys A."/>
            <person name="Hutchinson M.I."/>
            <person name="Powell A.J."/>
            <person name="Barry K."/>
            <person name="Miller A.N."/>
            <person name="Grigoriev I.V."/>
            <person name="Debuchy R."/>
            <person name="Gladieux P."/>
            <person name="Thoren M.H."/>
            <person name="Johannesson H."/>
        </authorList>
    </citation>
    <scope>NUCLEOTIDE SEQUENCE</scope>
    <source>
        <strain evidence="6">CBS 958.72</strain>
    </source>
</reference>
<evidence type="ECO:0000259" key="5">
    <source>
        <dbReference type="Pfam" id="PF04116"/>
    </source>
</evidence>
<evidence type="ECO:0000313" key="6">
    <source>
        <dbReference type="EMBL" id="KAK3361917.1"/>
    </source>
</evidence>
<dbReference type="AlphaFoldDB" id="A0AAE0JUU4"/>
<comment type="subcellular location">
    <subcellularLocation>
        <location evidence="1">Membrane</location>
    </subcellularLocation>
</comment>
<dbReference type="PANTHER" id="PTHR11863">
    <property type="entry name" value="STEROL DESATURASE"/>
    <property type="match status" value="1"/>
</dbReference>
<keyword evidence="3" id="KW-1133">Transmembrane helix</keyword>
<organism evidence="6 7">
    <name type="scientific">Lasiosphaeria ovina</name>
    <dbReference type="NCBI Taxonomy" id="92902"/>
    <lineage>
        <taxon>Eukaryota</taxon>
        <taxon>Fungi</taxon>
        <taxon>Dikarya</taxon>
        <taxon>Ascomycota</taxon>
        <taxon>Pezizomycotina</taxon>
        <taxon>Sordariomycetes</taxon>
        <taxon>Sordariomycetidae</taxon>
        <taxon>Sordariales</taxon>
        <taxon>Lasiosphaeriaceae</taxon>
        <taxon>Lasiosphaeria</taxon>
    </lineage>
</organism>
<keyword evidence="2" id="KW-0812">Transmembrane</keyword>
<dbReference type="GO" id="GO:0016491">
    <property type="term" value="F:oxidoreductase activity"/>
    <property type="evidence" value="ECO:0007669"/>
    <property type="project" value="InterPro"/>
</dbReference>
<comment type="caution">
    <text evidence="6">The sequence shown here is derived from an EMBL/GenBank/DDBJ whole genome shotgun (WGS) entry which is preliminary data.</text>
</comment>
<protein>
    <submittedName>
        <fullName evidence="6">Fatty acid hydroxylase superfamily-domain-containing protein</fullName>
    </submittedName>
</protein>
<evidence type="ECO:0000256" key="1">
    <source>
        <dbReference type="ARBA" id="ARBA00004370"/>
    </source>
</evidence>
<dbReference type="GO" id="GO:0016020">
    <property type="term" value="C:membrane"/>
    <property type="evidence" value="ECO:0007669"/>
    <property type="project" value="UniProtKB-SubCell"/>
</dbReference>
<proteinExistence type="predicted"/>
<sequence>MPFCSRALAPQSLPAVWATIVRTYSPLQIEFVGSLLVQLVFFWGPALAYTCLDALSPDFAARHKLQPAPKQPTAAEVRHCAAVVLRNQAQSIAFALALGWAAVQTGNRASQFRITSTLPGLGEVAWQVAACVVLREVLFYYSHRLLHMPALYRAVHKKHHEFTAPVALAAQYAHPVEHLLANTLPVVLPPIALGAHIVTMWVFLASVLVETCTVHSGYDFAGGIARKHDAHHEKFTQHYGVVGLLDWLHQTDGSRRKKVA</sequence>
<reference evidence="6" key="1">
    <citation type="journal article" date="2023" name="Mol. Phylogenet. Evol.">
        <title>Genome-scale phylogeny and comparative genomics of the fungal order Sordariales.</title>
        <authorList>
            <person name="Hensen N."/>
            <person name="Bonometti L."/>
            <person name="Westerberg I."/>
            <person name="Brannstrom I.O."/>
            <person name="Guillou S."/>
            <person name="Cros-Aarteil S."/>
            <person name="Calhoun S."/>
            <person name="Haridas S."/>
            <person name="Kuo A."/>
            <person name="Mondo S."/>
            <person name="Pangilinan J."/>
            <person name="Riley R."/>
            <person name="LaButti K."/>
            <person name="Andreopoulos B."/>
            <person name="Lipzen A."/>
            <person name="Chen C."/>
            <person name="Yan M."/>
            <person name="Daum C."/>
            <person name="Ng V."/>
            <person name="Clum A."/>
            <person name="Steindorff A."/>
            <person name="Ohm R.A."/>
            <person name="Martin F."/>
            <person name="Silar P."/>
            <person name="Natvig D.O."/>
            <person name="Lalanne C."/>
            <person name="Gautier V."/>
            <person name="Ament-Velasquez S.L."/>
            <person name="Kruys A."/>
            <person name="Hutchinson M.I."/>
            <person name="Powell A.J."/>
            <person name="Barry K."/>
            <person name="Miller A.N."/>
            <person name="Grigoriev I.V."/>
            <person name="Debuchy R."/>
            <person name="Gladieux P."/>
            <person name="Hiltunen Thoren M."/>
            <person name="Johannesson H."/>
        </authorList>
    </citation>
    <scope>NUCLEOTIDE SEQUENCE</scope>
    <source>
        <strain evidence="6">CBS 958.72</strain>
    </source>
</reference>
<keyword evidence="4" id="KW-0472">Membrane</keyword>
<evidence type="ECO:0000256" key="2">
    <source>
        <dbReference type="ARBA" id="ARBA00022692"/>
    </source>
</evidence>
<evidence type="ECO:0000256" key="3">
    <source>
        <dbReference type="ARBA" id="ARBA00022989"/>
    </source>
</evidence>
<dbReference type="Pfam" id="PF04116">
    <property type="entry name" value="FA_hydroxylase"/>
    <property type="match status" value="1"/>
</dbReference>
<accession>A0AAE0JUU4</accession>
<dbReference type="InterPro" id="IPR006694">
    <property type="entry name" value="Fatty_acid_hydroxylase"/>
</dbReference>
<dbReference type="GO" id="GO:0008610">
    <property type="term" value="P:lipid biosynthetic process"/>
    <property type="evidence" value="ECO:0007669"/>
    <property type="project" value="InterPro"/>
</dbReference>
<keyword evidence="7" id="KW-1185">Reference proteome</keyword>
<gene>
    <name evidence="6" type="ORF">B0T24DRAFT_652499</name>
</gene>
<evidence type="ECO:0000313" key="7">
    <source>
        <dbReference type="Proteomes" id="UP001287356"/>
    </source>
</evidence>